<name>A0AC34QWX1_9BILA</name>
<sequence length="126" mass="13336">MTILSHLITNIGVKTGEMSTKSPDFAGHSPVPAIPHDIGYGKGQGETHHNTLQNNPAVLVGMGLTTLALLGIMGQSLKNNKRGTQDFMRYRIAAQGLTVAAMVAGAAYYAFYSTASADDKKTVNND</sequence>
<accession>A0AC34QWX1</accession>
<dbReference type="WBParaSite" id="JU765_v2.g20052.t1">
    <property type="protein sequence ID" value="JU765_v2.g20052.t1"/>
    <property type="gene ID" value="JU765_v2.g20052"/>
</dbReference>
<organism evidence="1 2">
    <name type="scientific">Panagrolaimus sp. JU765</name>
    <dbReference type="NCBI Taxonomy" id="591449"/>
    <lineage>
        <taxon>Eukaryota</taxon>
        <taxon>Metazoa</taxon>
        <taxon>Ecdysozoa</taxon>
        <taxon>Nematoda</taxon>
        <taxon>Chromadorea</taxon>
        <taxon>Rhabditida</taxon>
        <taxon>Tylenchina</taxon>
        <taxon>Panagrolaimomorpha</taxon>
        <taxon>Panagrolaimoidea</taxon>
        <taxon>Panagrolaimidae</taxon>
        <taxon>Panagrolaimus</taxon>
    </lineage>
</organism>
<evidence type="ECO:0000313" key="2">
    <source>
        <dbReference type="WBParaSite" id="JU765_v2.g20052.t1"/>
    </source>
</evidence>
<evidence type="ECO:0000313" key="1">
    <source>
        <dbReference type="Proteomes" id="UP000887576"/>
    </source>
</evidence>
<proteinExistence type="predicted"/>
<reference evidence="2" key="1">
    <citation type="submission" date="2022-11" db="UniProtKB">
        <authorList>
            <consortium name="WormBaseParasite"/>
        </authorList>
    </citation>
    <scope>IDENTIFICATION</scope>
</reference>
<dbReference type="Proteomes" id="UP000887576">
    <property type="component" value="Unplaced"/>
</dbReference>
<protein>
    <submittedName>
        <fullName evidence="2">HIG1 domain-containing protein</fullName>
    </submittedName>
</protein>